<dbReference type="EMBL" id="JACOPP010000003">
    <property type="protein sequence ID" value="MBC5732704.1"/>
    <property type="molecule type" value="Genomic_DNA"/>
</dbReference>
<dbReference type="AlphaFoldDB" id="A0A8J6JDI6"/>
<evidence type="ECO:0000313" key="2">
    <source>
        <dbReference type="Proteomes" id="UP000661435"/>
    </source>
</evidence>
<keyword evidence="2" id="KW-1185">Reference proteome</keyword>
<dbReference type="RefSeq" id="WP_186906610.1">
    <property type="nucleotide sequence ID" value="NZ_JACOPP010000003.1"/>
</dbReference>
<proteinExistence type="predicted"/>
<protein>
    <submittedName>
        <fullName evidence="1">Uncharacterized protein</fullName>
    </submittedName>
</protein>
<dbReference type="Proteomes" id="UP000661435">
    <property type="component" value="Unassembled WGS sequence"/>
</dbReference>
<accession>A0A8J6JDI6</accession>
<comment type="caution">
    <text evidence="1">The sequence shown here is derived from an EMBL/GenBank/DDBJ whole genome shotgun (WGS) entry which is preliminary data.</text>
</comment>
<reference evidence="1" key="1">
    <citation type="submission" date="2020-08" db="EMBL/GenBank/DDBJ databases">
        <title>Genome public.</title>
        <authorList>
            <person name="Liu C."/>
            <person name="Sun Q."/>
        </authorList>
    </citation>
    <scope>NUCLEOTIDE SEQUENCE</scope>
    <source>
        <strain evidence="1">NSJ-51</strain>
    </source>
</reference>
<sequence>MTQFKIHNQVLIQLLRITAERETMDYIIQEMKQDLDDDMPAEELVRAFAKAPDKPTKLTTYHQMIAMDKLLECAEINCRTLCDLVRYQYLKQAGIVNSVDEFLQMFRPEVNSDFVEDD</sequence>
<gene>
    <name evidence="1" type="ORF">H8S57_03040</name>
</gene>
<organism evidence="1 2">
    <name type="scientific">Lawsonibacter hominis</name>
    <dbReference type="NCBI Taxonomy" id="2763053"/>
    <lineage>
        <taxon>Bacteria</taxon>
        <taxon>Bacillati</taxon>
        <taxon>Bacillota</taxon>
        <taxon>Clostridia</taxon>
        <taxon>Eubacteriales</taxon>
        <taxon>Oscillospiraceae</taxon>
        <taxon>Lawsonibacter</taxon>
    </lineage>
</organism>
<name>A0A8J6JDI6_9FIRM</name>
<evidence type="ECO:0000313" key="1">
    <source>
        <dbReference type="EMBL" id="MBC5732704.1"/>
    </source>
</evidence>